<evidence type="ECO:0000256" key="4">
    <source>
        <dbReference type="ARBA" id="ARBA00014657"/>
    </source>
</evidence>
<keyword evidence="19" id="KW-1185">Reference proteome</keyword>
<comment type="catalytic activity">
    <reaction evidence="12 14">
        <text>(9Z)-hexadecenoyl-[ACP] + malonyl-[ACP] + H(+) = 3-oxo-(11Z)-octadecenoyl-[ACP] + holo-[ACP] + CO2</text>
        <dbReference type="Rhea" id="RHEA:55040"/>
        <dbReference type="Rhea" id="RHEA-COMP:9623"/>
        <dbReference type="Rhea" id="RHEA-COMP:9685"/>
        <dbReference type="Rhea" id="RHEA-COMP:10800"/>
        <dbReference type="Rhea" id="RHEA-COMP:14074"/>
        <dbReference type="ChEBI" id="CHEBI:15378"/>
        <dbReference type="ChEBI" id="CHEBI:16526"/>
        <dbReference type="ChEBI" id="CHEBI:64479"/>
        <dbReference type="ChEBI" id="CHEBI:78449"/>
        <dbReference type="ChEBI" id="CHEBI:83989"/>
        <dbReference type="ChEBI" id="CHEBI:138538"/>
        <dbReference type="EC" id="2.3.1.179"/>
    </reaction>
</comment>
<dbReference type="UniPathway" id="UPA00094"/>
<evidence type="ECO:0000256" key="13">
    <source>
        <dbReference type="ARBA" id="ARBA00047659"/>
    </source>
</evidence>
<dbReference type="PROSITE" id="PS52004">
    <property type="entry name" value="KS3_2"/>
    <property type="match status" value="1"/>
</dbReference>
<dbReference type="NCBIfam" id="NF005589">
    <property type="entry name" value="PRK07314.1"/>
    <property type="match status" value="1"/>
</dbReference>
<evidence type="ECO:0000256" key="14">
    <source>
        <dbReference type="PIRNR" id="PIRNR000447"/>
    </source>
</evidence>
<keyword evidence="7" id="KW-0276">Fatty acid metabolism</keyword>
<evidence type="ECO:0000256" key="15">
    <source>
        <dbReference type="PIRSR" id="PIRSR000447-1"/>
    </source>
</evidence>
<keyword evidence="5 14" id="KW-0444">Lipid biosynthesis</keyword>
<organism evidence="18 19">
    <name type="scientific">Clostridium tyrobutyricum DIVETGP</name>
    <dbReference type="NCBI Taxonomy" id="1408889"/>
    <lineage>
        <taxon>Bacteria</taxon>
        <taxon>Bacillati</taxon>
        <taxon>Bacillota</taxon>
        <taxon>Clostridia</taxon>
        <taxon>Eubacteriales</taxon>
        <taxon>Clostridiaceae</taxon>
        <taxon>Clostridium</taxon>
    </lineage>
</organism>
<proteinExistence type="inferred from homology"/>
<comment type="similarity">
    <text evidence="2 14 16">Belongs to the thiolase-like superfamily. Beta-ketoacyl-ACP synthases family.</text>
</comment>
<dbReference type="InterPro" id="IPR014031">
    <property type="entry name" value="Ketoacyl_synth_C"/>
</dbReference>
<dbReference type="GeneID" id="29418270"/>
<dbReference type="PANTHER" id="PTHR11712:SF336">
    <property type="entry name" value="3-OXOACYL-[ACYL-CARRIER-PROTEIN] SYNTHASE, MITOCHONDRIAL"/>
    <property type="match status" value="1"/>
</dbReference>
<evidence type="ECO:0000256" key="1">
    <source>
        <dbReference type="ARBA" id="ARBA00005194"/>
    </source>
</evidence>
<name>W6N5T7_CLOTY</name>
<dbReference type="AlphaFoldDB" id="W6N5T7"/>
<evidence type="ECO:0000256" key="9">
    <source>
        <dbReference type="ARBA" id="ARBA00023160"/>
    </source>
</evidence>
<evidence type="ECO:0000256" key="8">
    <source>
        <dbReference type="ARBA" id="ARBA00023098"/>
    </source>
</evidence>
<keyword evidence="8" id="KW-0443">Lipid metabolism</keyword>
<feature type="domain" description="Ketosynthase family 3 (KS3)" evidence="17">
    <location>
        <begin position="2"/>
        <end position="409"/>
    </location>
</feature>
<dbReference type="RefSeq" id="WP_017751436.1">
    <property type="nucleotide sequence ID" value="NZ_CBXI010000037.1"/>
</dbReference>
<evidence type="ECO:0000256" key="10">
    <source>
        <dbReference type="ARBA" id="ARBA00023315"/>
    </source>
</evidence>
<gene>
    <name evidence="18" type="ORF">CTDIVETGP_2038</name>
</gene>
<dbReference type="InterPro" id="IPR020841">
    <property type="entry name" value="PKS_Beta-ketoAc_synthase_dom"/>
</dbReference>
<dbReference type="OrthoDB" id="9808669at2"/>
<comment type="function">
    <text evidence="11 14">Involved in the type II fatty acid elongation cycle. Catalyzes the elongation of a wide range of acyl-ACP by the addition of two carbons from malonyl-ACP to an acyl acceptor. Can efficiently catalyze the conversion of palmitoleoyl-ACP (cis-hexadec-9-enoyl-ACP) to cis-vaccenoyl-ACP (cis-octadec-11-enoyl-ACP), an essential step in the thermal regulation of fatty acid composition.</text>
</comment>
<keyword evidence="6 14" id="KW-0808">Transferase</keyword>
<dbReference type="PROSITE" id="PS00606">
    <property type="entry name" value="KS3_1"/>
    <property type="match status" value="1"/>
</dbReference>
<dbReference type="GO" id="GO:0004315">
    <property type="term" value="F:3-oxoacyl-[acyl-carrier-protein] synthase activity"/>
    <property type="evidence" value="ECO:0007669"/>
    <property type="project" value="UniProtKB-UniRule"/>
</dbReference>
<accession>W6N5T7</accession>
<evidence type="ECO:0000256" key="12">
    <source>
        <dbReference type="ARBA" id="ARBA00047318"/>
    </source>
</evidence>
<evidence type="ECO:0000313" key="18">
    <source>
        <dbReference type="EMBL" id="CDL91968.1"/>
    </source>
</evidence>
<dbReference type="InterPro" id="IPR016039">
    <property type="entry name" value="Thiolase-like"/>
</dbReference>
<comment type="caution">
    <text evidence="18">The sequence shown here is derived from an EMBL/GenBank/DDBJ whole genome shotgun (WGS) entry which is preliminary data.</text>
</comment>
<dbReference type="PIRSF" id="PIRSF000447">
    <property type="entry name" value="KAS_II"/>
    <property type="match status" value="1"/>
</dbReference>
<dbReference type="InterPro" id="IPR014030">
    <property type="entry name" value="Ketoacyl_synth_N"/>
</dbReference>
<evidence type="ECO:0000313" key="19">
    <source>
        <dbReference type="Proteomes" id="UP000019482"/>
    </source>
</evidence>
<dbReference type="NCBIfam" id="TIGR03150">
    <property type="entry name" value="fabF"/>
    <property type="match status" value="1"/>
</dbReference>
<dbReference type="InterPro" id="IPR017568">
    <property type="entry name" value="3-oxoacyl-ACP_synth-2"/>
</dbReference>
<feature type="active site" description="For beta-ketoacyl synthase activity" evidence="15">
    <location>
        <position position="163"/>
    </location>
</feature>
<dbReference type="Proteomes" id="UP000019482">
    <property type="component" value="Unassembled WGS sequence"/>
</dbReference>
<dbReference type="GO" id="GO:0005829">
    <property type="term" value="C:cytosol"/>
    <property type="evidence" value="ECO:0007669"/>
    <property type="project" value="TreeGrafter"/>
</dbReference>
<evidence type="ECO:0000259" key="17">
    <source>
        <dbReference type="PROSITE" id="PS52004"/>
    </source>
</evidence>
<evidence type="ECO:0000256" key="2">
    <source>
        <dbReference type="ARBA" id="ARBA00008467"/>
    </source>
</evidence>
<dbReference type="PANTHER" id="PTHR11712">
    <property type="entry name" value="POLYKETIDE SYNTHASE-RELATED"/>
    <property type="match status" value="1"/>
</dbReference>
<dbReference type="CDD" id="cd00834">
    <property type="entry name" value="KAS_I_II"/>
    <property type="match status" value="1"/>
</dbReference>
<dbReference type="Pfam" id="PF02801">
    <property type="entry name" value="Ketoacyl-synt_C"/>
    <property type="match status" value="1"/>
</dbReference>
<dbReference type="Pfam" id="PF00109">
    <property type="entry name" value="ketoacyl-synt"/>
    <property type="match status" value="1"/>
</dbReference>
<dbReference type="InterPro" id="IPR000794">
    <property type="entry name" value="Beta-ketoacyl_synthase"/>
</dbReference>
<dbReference type="SUPFAM" id="SSF53901">
    <property type="entry name" value="Thiolase-like"/>
    <property type="match status" value="2"/>
</dbReference>
<protein>
    <recommendedName>
        <fullName evidence="4 14">3-oxoacyl-[acyl-carrier-protein] synthase 2</fullName>
        <ecNumber evidence="3 14">2.3.1.179</ecNumber>
    </recommendedName>
</protein>
<evidence type="ECO:0000256" key="6">
    <source>
        <dbReference type="ARBA" id="ARBA00022679"/>
    </source>
</evidence>
<comment type="catalytic activity">
    <reaction evidence="13 14">
        <text>a fatty acyl-[ACP] + malonyl-[ACP] + H(+) = a 3-oxoacyl-[ACP] + holo-[ACP] + CO2</text>
        <dbReference type="Rhea" id="RHEA:22836"/>
        <dbReference type="Rhea" id="RHEA-COMP:9623"/>
        <dbReference type="Rhea" id="RHEA-COMP:9685"/>
        <dbReference type="Rhea" id="RHEA-COMP:9916"/>
        <dbReference type="Rhea" id="RHEA-COMP:14125"/>
        <dbReference type="ChEBI" id="CHEBI:15378"/>
        <dbReference type="ChEBI" id="CHEBI:16526"/>
        <dbReference type="ChEBI" id="CHEBI:64479"/>
        <dbReference type="ChEBI" id="CHEBI:78449"/>
        <dbReference type="ChEBI" id="CHEBI:78776"/>
        <dbReference type="ChEBI" id="CHEBI:138651"/>
    </reaction>
</comment>
<reference evidence="18 19" key="1">
    <citation type="journal article" date="2015" name="Genome Announc.">
        <title>Draft Genome Sequence of Clostridium tyrobutyricum Strain DIVETGP, Isolated from Cow's Milk for Grana Padano Production.</title>
        <authorList>
            <person name="Soggiu A."/>
            <person name="Piras C."/>
            <person name="Gaiarsa S."/>
            <person name="Sassera D."/>
            <person name="Roncada P."/>
            <person name="Bendixen E."/>
            <person name="Brasca M."/>
            <person name="Bonizzi L."/>
        </authorList>
    </citation>
    <scope>NUCLEOTIDE SEQUENCE [LARGE SCALE GENOMIC DNA]</scope>
    <source>
        <strain evidence="18 19">DIVETGP</strain>
    </source>
</reference>
<sequence length="412" mass="43854">MKNRVVITGLGAITPVGNNVDTFWNNIKNGVCGIDFIKAFDTSEFKAKVAAEVKDFNPTDFLDRRESRRLDRFAQFALAAASEAVKDSKLDLDSLDKERFGVVVGSGIGGIGTLEKQDRTLIDKGPNRVHPLFIPMIISNMAAGNIAIKFGAKGVCTNVVTACATGTNCIGEAYRMIQNGIADVIIAGGTEACVTPLSIAGFVSLTALSKSDDPKRASIPFDKDRNGFVMGEGSGIVILESMDHAKKRNAKIYSEVVGYGSTCDAYHITSVDPLGAGAANAMNIAIEEAGIDKKEVSYINAHGTSTASNDSGETKAIKRLFGDAAYNIPVSSTKSMTGHLLGAAGAIEAIVCVKSIQDDFIPPTVGYKEKDEECDLDYVPNVGREIKVEYAMSNSFGFGGHNAVILLKKWSE</sequence>
<evidence type="ECO:0000256" key="11">
    <source>
        <dbReference type="ARBA" id="ARBA00024006"/>
    </source>
</evidence>
<dbReference type="EMBL" id="CBXI010000037">
    <property type="protein sequence ID" value="CDL91968.1"/>
    <property type="molecule type" value="Genomic_DNA"/>
</dbReference>
<dbReference type="GO" id="GO:0006633">
    <property type="term" value="P:fatty acid biosynthetic process"/>
    <property type="evidence" value="ECO:0007669"/>
    <property type="project" value="UniProtKB-UniRule"/>
</dbReference>
<dbReference type="EC" id="2.3.1.179" evidence="3 14"/>
<dbReference type="SMART" id="SM00825">
    <property type="entry name" value="PKS_KS"/>
    <property type="match status" value="1"/>
</dbReference>
<comment type="pathway">
    <text evidence="1 14">Lipid metabolism; fatty acid biosynthesis.</text>
</comment>
<keyword evidence="10 14" id="KW-0012">Acyltransferase</keyword>
<evidence type="ECO:0000256" key="5">
    <source>
        <dbReference type="ARBA" id="ARBA00022516"/>
    </source>
</evidence>
<dbReference type="Gene3D" id="3.40.47.10">
    <property type="match status" value="1"/>
</dbReference>
<dbReference type="InterPro" id="IPR018201">
    <property type="entry name" value="Ketoacyl_synth_AS"/>
</dbReference>
<evidence type="ECO:0000256" key="3">
    <source>
        <dbReference type="ARBA" id="ARBA00012356"/>
    </source>
</evidence>
<dbReference type="FunFam" id="3.40.47.10:FF:000009">
    <property type="entry name" value="3-oxoacyl-[acyl-carrier-protein] synthase 2"/>
    <property type="match status" value="1"/>
</dbReference>
<evidence type="ECO:0000256" key="7">
    <source>
        <dbReference type="ARBA" id="ARBA00022832"/>
    </source>
</evidence>
<keyword evidence="9 14" id="KW-0275">Fatty acid biosynthesis</keyword>
<evidence type="ECO:0000256" key="16">
    <source>
        <dbReference type="RuleBase" id="RU003694"/>
    </source>
</evidence>